<dbReference type="Proteomes" id="UP000261640">
    <property type="component" value="Unplaced"/>
</dbReference>
<dbReference type="Pfam" id="PF15074">
    <property type="entry name" value="CFAP90"/>
    <property type="match status" value="1"/>
</dbReference>
<organism evidence="2 3">
    <name type="scientific">Mastacembelus armatus</name>
    <name type="common">zig-zag eel</name>
    <dbReference type="NCBI Taxonomy" id="205130"/>
    <lineage>
        <taxon>Eukaryota</taxon>
        <taxon>Metazoa</taxon>
        <taxon>Chordata</taxon>
        <taxon>Craniata</taxon>
        <taxon>Vertebrata</taxon>
        <taxon>Euteleostomi</taxon>
        <taxon>Actinopterygii</taxon>
        <taxon>Neopterygii</taxon>
        <taxon>Teleostei</taxon>
        <taxon>Neoteleostei</taxon>
        <taxon>Acanthomorphata</taxon>
        <taxon>Anabantaria</taxon>
        <taxon>Synbranchiformes</taxon>
        <taxon>Mastacembelidae</taxon>
        <taxon>Mastacembelus</taxon>
    </lineage>
</organism>
<dbReference type="PANTHER" id="PTHR34444">
    <property type="entry name" value="LOC361192"/>
    <property type="match status" value="1"/>
</dbReference>
<dbReference type="FunCoup" id="A0A7N8YQU4">
    <property type="interactions" value="356"/>
</dbReference>
<feature type="region of interest" description="Disordered" evidence="1">
    <location>
        <begin position="1"/>
        <end position="26"/>
    </location>
</feature>
<dbReference type="PANTHER" id="PTHR34444:SF1">
    <property type="entry name" value="CILIA- AND FLAGELLA-ASSOCIATED PROTEIN 90"/>
    <property type="match status" value="1"/>
</dbReference>
<evidence type="ECO:0000313" key="2">
    <source>
        <dbReference type="Ensembl" id="ENSMAMP00000068352.1"/>
    </source>
</evidence>
<sequence length="124" mass="14352">MDVSLESQTKPLSNLSSFSYVPPRRHEPKEMSYFNTESKVRGFDMKLHREDRKHYKGRGLSINEEEKSRTVPVLSSSEYGRRSVPVLYQTNRQYAHVACMEAEFFMKNGIIWNVAEGYGSVTPI</sequence>
<evidence type="ECO:0000313" key="3">
    <source>
        <dbReference type="Proteomes" id="UP000261640"/>
    </source>
</evidence>
<dbReference type="AlphaFoldDB" id="A0A7N8YQU4"/>
<reference evidence="2" key="1">
    <citation type="submission" date="2025-08" db="UniProtKB">
        <authorList>
            <consortium name="Ensembl"/>
        </authorList>
    </citation>
    <scope>IDENTIFICATION</scope>
</reference>
<name>A0A7N8YQU4_9TELE</name>
<feature type="compositionally biased region" description="Polar residues" evidence="1">
    <location>
        <begin position="1"/>
        <end position="19"/>
    </location>
</feature>
<proteinExistence type="predicted"/>
<keyword evidence="3" id="KW-1185">Reference proteome</keyword>
<evidence type="ECO:0000256" key="1">
    <source>
        <dbReference type="SAM" id="MobiDB-lite"/>
    </source>
</evidence>
<accession>A0A7N8YQU4</accession>
<dbReference type="InterPro" id="IPR027901">
    <property type="entry name" value="CFAP90"/>
</dbReference>
<dbReference type="InParanoid" id="A0A7N8YQU4"/>
<dbReference type="GeneTree" id="ENSGT00390000015121"/>
<dbReference type="Ensembl" id="ENSMAMT00000054550.1">
    <property type="protein sequence ID" value="ENSMAMP00000068352.1"/>
    <property type="gene ID" value="ENSMAMG00000026474.1"/>
</dbReference>
<reference evidence="2" key="2">
    <citation type="submission" date="2025-09" db="UniProtKB">
        <authorList>
            <consortium name="Ensembl"/>
        </authorList>
    </citation>
    <scope>IDENTIFICATION</scope>
</reference>
<protein>
    <submittedName>
        <fullName evidence="2">Cilia and flagella associated protein 90</fullName>
    </submittedName>
</protein>